<accession>A0ABW3S2M3</accession>
<keyword evidence="4" id="KW-1185">Reference proteome</keyword>
<name>A0ABW3S2M3_9BACL</name>
<feature type="chain" id="PRO_5045968643" evidence="1">
    <location>
        <begin position="29"/>
        <end position="356"/>
    </location>
</feature>
<feature type="signal peptide" evidence="1">
    <location>
        <begin position="1"/>
        <end position="28"/>
    </location>
</feature>
<protein>
    <submittedName>
        <fullName evidence="3">GerMN domain-containing protein</fullName>
    </submittedName>
</protein>
<evidence type="ECO:0000259" key="2">
    <source>
        <dbReference type="SMART" id="SM00909"/>
    </source>
</evidence>
<comment type="caution">
    <text evidence="3">The sequence shown here is derived from an EMBL/GenBank/DDBJ whole genome shotgun (WGS) entry which is preliminary data.</text>
</comment>
<reference evidence="4" key="1">
    <citation type="journal article" date="2019" name="Int. J. Syst. Evol. Microbiol.">
        <title>The Global Catalogue of Microorganisms (GCM) 10K type strain sequencing project: providing services to taxonomists for standard genome sequencing and annotation.</title>
        <authorList>
            <consortium name="The Broad Institute Genomics Platform"/>
            <consortium name="The Broad Institute Genome Sequencing Center for Infectious Disease"/>
            <person name="Wu L."/>
            <person name="Ma J."/>
        </authorList>
    </citation>
    <scope>NUCLEOTIDE SEQUENCE [LARGE SCALE GENOMIC DNA]</scope>
    <source>
        <strain evidence="4">CCUG 59189</strain>
    </source>
</reference>
<evidence type="ECO:0000256" key="1">
    <source>
        <dbReference type="SAM" id="SignalP"/>
    </source>
</evidence>
<gene>
    <name evidence="3" type="ORF">ACFQ3W_20850</name>
</gene>
<evidence type="ECO:0000313" key="3">
    <source>
        <dbReference type="EMBL" id="MFD1178727.1"/>
    </source>
</evidence>
<dbReference type="InterPro" id="IPR019606">
    <property type="entry name" value="GerMN"/>
</dbReference>
<proteinExistence type="predicted"/>
<dbReference type="Pfam" id="PF10646">
    <property type="entry name" value="Germane"/>
    <property type="match status" value="2"/>
</dbReference>
<feature type="domain" description="GerMN" evidence="2">
    <location>
        <begin position="249"/>
        <end position="336"/>
    </location>
</feature>
<evidence type="ECO:0000313" key="4">
    <source>
        <dbReference type="Proteomes" id="UP001597262"/>
    </source>
</evidence>
<dbReference type="RefSeq" id="WP_379321164.1">
    <property type="nucleotide sequence ID" value="NZ_JBHTLM010000019.1"/>
</dbReference>
<keyword evidence="1" id="KW-0732">Signal</keyword>
<organism evidence="3 4">
    <name type="scientific">Paenibacillus puldeungensis</name>
    <dbReference type="NCBI Taxonomy" id="696536"/>
    <lineage>
        <taxon>Bacteria</taxon>
        <taxon>Bacillati</taxon>
        <taxon>Bacillota</taxon>
        <taxon>Bacilli</taxon>
        <taxon>Bacillales</taxon>
        <taxon>Paenibacillaceae</taxon>
        <taxon>Paenibacillus</taxon>
    </lineage>
</organism>
<sequence>MRWNRRIQNTAAVGALALPLLLSGCNMFGTGSSAPVDPPPADIETQMLQGFDGQDHVKQTSISTEKTLSTVYLQNEHGLLAPVAIHLPIGDAATKLNRMLETLVKDGPYTGLLPAGFTGVLPRGSEIKAVTIKKDEKLAIVEFGKSFKDYSAEDERKILEALTWTLTGSAEVEKVQLWVDGEKLNEMPVNGTPLDRPLSRSFGINLELREGTNLSQTTPVIVYFSASTPSGVQYFVPVTRFAPAGEDPVKSALNELMEGPEQNEGLERVVTDNTKLDSVELSKDGVVTIALEDDMFEAGEKLPAQMMQSLVLTVTGNADKSKVRIWVNGQKDVVGMDNKKYSEPVMRPDTINEIPL</sequence>
<dbReference type="EMBL" id="JBHTLM010000019">
    <property type="protein sequence ID" value="MFD1178727.1"/>
    <property type="molecule type" value="Genomic_DNA"/>
</dbReference>
<dbReference type="Proteomes" id="UP001597262">
    <property type="component" value="Unassembled WGS sequence"/>
</dbReference>
<feature type="domain" description="GerMN" evidence="2">
    <location>
        <begin position="96"/>
        <end position="188"/>
    </location>
</feature>
<dbReference type="PROSITE" id="PS51257">
    <property type="entry name" value="PROKAR_LIPOPROTEIN"/>
    <property type="match status" value="1"/>
</dbReference>
<dbReference type="SMART" id="SM00909">
    <property type="entry name" value="Germane"/>
    <property type="match status" value="2"/>
</dbReference>